<keyword evidence="3" id="KW-1185">Reference proteome</keyword>
<dbReference type="PANTHER" id="PTHR34989:SF1">
    <property type="entry name" value="PROTEIN HDED"/>
    <property type="match status" value="1"/>
</dbReference>
<feature type="transmembrane region" description="Helical" evidence="1">
    <location>
        <begin position="12"/>
        <end position="34"/>
    </location>
</feature>
<keyword evidence="1" id="KW-1133">Transmembrane helix</keyword>
<protein>
    <recommendedName>
        <fullName evidence="4">HdeD family acid-resistance protein</fullName>
    </recommendedName>
</protein>
<dbReference type="RefSeq" id="WP_096299533.1">
    <property type="nucleotide sequence ID" value="NZ_CP023406.1"/>
</dbReference>
<feature type="transmembrane region" description="Helical" evidence="1">
    <location>
        <begin position="95"/>
        <end position="114"/>
    </location>
</feature>
<organism evidence="2 3">
    <name type="scientific">Luteimonas chenhongjianii</name>
    <dbReference type="NCBI Taxonomy" id="2006110"/>
    <lineage>
        <taxon>Bacteria</taxon>
        <taxon>Pseudomonadati</taxon>
        <taxon>Pseudomonadota</taxon>
        <taxon>Gammaproteobacteria</taxon>
        <taxon>Lysobacterales</taxon>
        <taxon>Lysobacteraceae</taxon>
        <taxon>Luteimonas</taxon>
    </lineage>
</organism>
<feature type="transmembrane region" description="Helical" evidence="1">
    <location>
        <begin position="126"/>
        <end position="145"/>
    </location>
</feature>
<dbReference type="EMBL" id="CP023406">
    <property type="protein sequence ID" value="ATD68304.1"/>
    <property type="molecule type" value="Genomic_DNA"/>
</dbReference>
<evidence type="ECO:0000256" key="1">
    <source>
        <dbReference type="SAM" id="Phobius"/>
    </source>
</evidence>
<feature type="transmembrane region" description="Helical" evidence="1">
    <location>
        <begin position="40"/>
        <end position="60"/>
    </location>
</feature>
<gene>
    <name evidence="2" type="ORF">CNR27_13420</name>
</gene>
<evidence type="ECO:0008006" key="4">
    <source>
        <dbReference type="Google" id="ProtNLM"/>
    </source>
</evidence>
<dbReference type="Pfam" id="PF03729">
    <property type="entry name" value="DUF308"/>
    <property type="match status" value="2"/>
</dbReference>
<dbReference type="InterPro" id="IPR052712">
    <property type="entry name" value="Acid_resist_chaperone_HdeD"/>
</dbReference>
<dbReference type="Proteomes" id="UP000218968">
    <property type="component" value="Chromosome"/>
</dbReference>
<dbReference type="AlphaFoldDB" id="A0A290XGM7"/>
<feature type="transmembrane region" description="Helical" evidence="1">
    <location>
        <begin position="69"/>
        <end position="89"/>
    </location>
</feature>
<dbReference type="GO" id="GO:0005886">
    <property type="term" value="C:plasma membrane"/>
    <property type="evidence" value="ECO:0007669"/>
    <property type="project" value="TreeGrafter"/>
</dbReference>
<keyword evidence="1" id="KW-0812">Transmembrane</keyword>
<keyword evidence="1" id="KW-0472">Membrane</keyword>
<dbReference type="PANTHER" id="PTHR34989">
    <property type="entry name" value="PROTEIN HDED"/>
    <property type="match status" value="1"/>
</dbReference>
<dbReference type="InterPro" id="IPR005325">
    <property type="entry name" value="DUF308_memb"/>
</dbReference>
<sequence>MAAVLGDVGRSWWLFLLYGLIAIAFGVACMFWPIASVLALVWSFGILSLADGIVTLISAFRRDISLPRWLLIVYSLTSILFGVLAIAQPLGMAEAMFWVLAIWLVIAGVARIVMAIRVRKEVSGEWMLALSGVLAIVLGVLFLAMPGVGMLTVLIWIAAGALVYGALQVALAFRMRKDLKPLAV</sequence>
<dbReference type="KEGG" id="lum:CNR27_13420"/>
<name>A0A290XGM7_9GAMM</name>
<proteinExistence type="predicted"/>
<evidence type="ECO:0000313" key="2">
    <source>
        <dbReference type="EMBL" id="ATD68304.1"/>
    </source>
</evidence>
<accession>A0A290XGM7</accession>
<dbReference type="OrthoDB" id="193343at2"/>
<evidence type="ECO:0000313" key="3">
    <source>
        <dbReference type="Proteomes" id="UP000218968"/>
    </source>
</evidence>
<reference evidence="3" key="1">
    <citation type="submission" date="2017-09" db="EMBL/GenBank/DDBJ databases">
        <title>Luteimonas liuhanmingii sp.nov., isolated from the intestinal contents of Tibetan Plateau Pika in Yushu, Qinghai Province, China.</title>
        <authorList>
            <person name="Gui Z."/>
        </authorList>
    </citation>
    <scope>NUCLEOTIDE SEQUENCE [LARGE SCALE GENOMIC DNA]</scope>
    <source>
        <strain evidence="3">100111</strain>
    </source>
</reference>
<feature type="transmembrane region" description="Helical" evidence="1">
    <location>
        <begin position="151"/>
        <end position="173"/>
    </location>
</feature>